<evidence type="ECO:0000259" key="3">
    <source>
        <dbReference type="PROSITE" id="PS01124"/>
    </source>
</evidence>
<dbReference type="Pfam" id="PF01965">
    <property type="entry name" value="DJ-1_PfpI"/>
    <property type="match status" value="1"/>
</dbReference>
<evidence type="ECO:0000313" key="5">
    <source>
        <dbReference type="Proteomes" id="UP000194546"/>
    </source>
</evidence>
<dbReference type="SMART" id="SM00342">
    <property type="entry name" value="HTH_ARAC"/>
    <property type="match status" value="1"/>
</dbReference>
<dbReference type="AlphaFoldDB" id="A0A242MIR4"/>
<dbReference type="Pfam" id="PF12833">
    <property type="entry name" value="HTH_18"/>
    <property type="match status" value="1"/>
</dbReference>
<dbReference type="PROSITE" id="PS01124">
    <property type="entry name" value="HTH_ARAC_FAMILY_2"/>
    <property type="match status" value="1"/>
</dbReference>
<dbReference type="EMBL" id="NBTY01000135">
    <property type="protein sequence ID" value="OTP70848.1"/>
    <property type="molecule type" value="Genomic_DNA"/>
</dbReference>
<keyword evidence="2" id="KW-0804">Transcription</keyword>
<reference evidence="4 5" key="1">
    <citation type="submission" date="2017-03" db="EMBL/GenBank/DDBJ databases">
        <title>Genome analysis of strain PAMC 26510.</title>
        <authorList>
            <person name="Oh H.-M."/>
            <person name="Yang J.-A."/>
        </authorList>
    </citation>
    <scope>NUCLEOTIDE SEQUENCE [LARGE SCALE GENOMIC DNA]</scope>
    <source>
        <strain evidence="4 5">PAMC 26510</strain>
    </source>
</reference>
<dbReference type="InterPro" id="IPR018060">
    <property type="entry name" value="HTH_AraC"/>
</dbReference>
<name>A0A242MIR4_CABSO</name>
<organism evidence="4 5">
    <name type="scientific">Caballeronia sordidicola</name>
    <name type="common">Burkholderia sordidicola</name>
    <dbReference type="NCBI Taxonomy" id="196367"/>
    <lineage>
        <taxon>Bacteria</taxon>
        <taxon>Pseudomonadati</taxon>
        <taxon>Pseudomonadota</taxon>
        <taxon>Betaproteobacteria</taxon>
        <taxon>Burkholderiales</taxon>
        <taxon>Burkholderiaceae</taxon>
        <taxon>Caballeronia</taxon>
    </lineage>
</organism>
<dbReference type="PANTHER" id="PTHR43130:SF3">
    <property type="entry name" value="HTH-TYPE TRANSCRIPTIONAL REGULATOR RV1931C"/>
    <property type="match status" value="1"/>
</dbReference>
<dbReference type="InterPro" id="IPR029062">
    <property type="entry name" value="Class_I_gatase-like"/>
</dbReference>
<gene>
    <name evidence="4" type="ORF">PAMC26510_24795</name>
</gene>
<dbReference type="InterPro" id="IPR009057">
    <property type="entry name" value="Homeodomain-like_sf"/>
</dbReference>
<keyword evidence="1" id="KW-0805">Transcription regulation</keyword>
<dbReference type="SUPFAM" id="SSF52317">
    <property type="entry name" value="Class I glutamine amidotransferase-like"/>
    <property type="match status" value="1"/>
</dbReference>
<dbReference type="GO" id="GO:0043565">
    <property type="term" value="F:sequence-specific DNA binding"/>
    <property type="evidence" value="ECO:0007669"/>
    <property type="project" value="InterPro"/>
</dbReference>
<feature type="domain" description="HTH araC/xylS-type" evidence="3">
    <location>
        <begin position="242"/>
        <end position="340"/>
    </location>
</feature>
<dbReference type="CDD" id="cd03137">
    <property type="entry name" value="GATase1_AraC_1"/>
    <property type="match status" value="1"/>
</dbReference>
<dbReference type="Gene3D" id="3.40.50.880">
    <property type="match status" value="1"/>
</dbReference>
<protein>
    <submittedName>
        <fullName evidence="4">Transcriptional regulator, AraC family</fullName>
    </submittedName>
</protein>
<dbReference type="Gene3D" id="1.10.10.60">
    <property type="entry name" value="Homeodomain-like"/>
    <property type="match status" value="1"/>
</dbReference>
<comment type="caution">
    <text evidence="4">The sequence shown here is derived from an EMBL/GenBank/DDBJ whole genome shotgun (WGS) entry which is preliminary data.</text>
</comment>
<evidence type="ECO:0000256" key="1">
    <source>
        <dbReference type="ARBA" id="ARBA00023015"/>
    </source>
</evidence>
<evidence type="ECO:0000313" key="4">
    <source>
        <dbReference type="EMBL" id="OTP70848.1"/>
    </source>
</evidence>
<dbReference type="GO" id="GO:0003700">
    <property type="term" value="F:DNA-binding transcription factor activity"/>
    <property type="evidence" value="ECO:0007669"/>
    <property type="project" value="InterPro"/>
</dbReference>
<dbReference type="SUPFAM" id="SSF46689">
    <property type="entry name" value="Homeodomain-like"/>
    <property type="match status" value="2"/>
</dbReference>
<dbReference type="RefSeq" id="WP_062002384.1">
    <property type="nucleotide sequence ID" value="NZ_NBTY01000135.1"/>
</dbReference>
<proteinExistence type="predicted"/>
<dbReference type="PANTHER" id="PTHR43130">
    <property type="entry name" value="ARAC-FAMILY TRANSCRIPTIONAL REGULATOR"/>
    <property type="match status" value="1"/>
</dbReference>
<dbReference type="InterPro" id="IPR052158">
    <property type="entry name" value="INH-QAR"/>
</dbReference>
<sequence>MKLRTRTGHAKDRAIPVLFVLLPNVLMLDLAGPAEVLRLASQLNAEEAGGPIRRFQLSYVGPVACVQTSIGLTLEGIKPLPESLPADAIVVIVGVSSSIDTIRRRTFDAASNAVTDWLTHVVAPIKNRVMCVCSGALIAARAGLLNGRRCTTHHALCDALQAIAPTAKVLENRLYVSDGLISTSAGITAGIDLMLQMLAELAGPRAACAVARDMVVYMRRTGTDPQLSPWITGRNHLHPALHRVQDAIAVDPARDWNLAQMASIACSSTRHLARLFHEYAGMSPIDYIHGLRVALARELIAQSSLDMEAVAERAGFGSARHMRRIWRKYDEATPSNSRRASAEVS</sequence>
<evidence type="ECO:0000256" key="2">
    <source>
        <dbReference type="ARBA" id="ARBA00023163"/>
    </source>
</evidence>
<dbReference type="Proteomes" id="UP000194546">
    <property type="component" value="Unassembled WGS sequence"/>
</dbReference>
<accession>A0A242MIR4</accession>
<dbReference type="InterPro" id="IPR002818">
    <property type="entry name" value="DJ-1/PfpI"/>
</dbReference>